<evidence type="ECO:0000313" key="3">
    <source>
        <dbReference type="EMBL" id="CAD8981603.1"/>
    </source>
</evidence>
<sequence length="213" mass="22790">MPEFYYNMPQRQRRPGRDGRPNAVNRDVPAFLVYPDGSHSLGVVSSPGTAAGGNPSDGDRDENQDPTQAGTFVVWADPPAPLTGGAALWRNGLFYVGLSVNLVLSVLILADSVRAGDKLVQHISSPPLELATVSFVFGIVVKLMGGYGVFYNSIRHITMFIAATLLLSILSLMWLSAVSNLSVTLLDLALIGLASSARSSLMGRWFAARSGNR</sequence>
<keyword evidence="2" id="KW-0472">Membrane</keyword>
<feature type="region of interest" description="Disordered" evidence="1">
    <location>
        <begin position="1"/>
        <end position="66"/>
    </location>
</feature>
<accession>A0A6T8J476</accession>
<protein>
    <submittedName>
        <fullName evidence="3">Uncharacterized protein</fullName>
    </submittedName>
</protein>
<reference evidence="3" key="1">
    <citation type="submission" date="2021-01" db="EMBL/GenBank/DDBJ databases">
        <authorList>
            <person name="Corre E."/>
            <person name="Pelletier E."/>
            <person name="Niang G."/>
            <person name="Scheremetjew M."/>
            <person name="Finn R."/>
            <person name="Kale V."/>
            <person name="Holt S."/>
            <person name="Cochrane G."/>
            <person name="Meng A."/>
            <person name="Brown T."/>
            <person name="Cohen L."/>
        </authorList>
    </citation>
    <scope>NUCLEOTIDE SEQUENCE</scope>
    <source>
        <strain evidence="3">CCMP644</strain>
    </source>
</reference>
<dbReference type="EMBL" id="HBFX01054116">
    <property type="protein sequence ID" value="CAD8981603.1"/>
    <property type="molecule type" value="Transcribed_RNA"/>
</dbReference>
<gene>
    <name evidence="3" type="ORF">HAND00432_LOCUS32613</name>
</gene>
<dbReference type="AlphaFoldDB" id="A0A6T8J476"/>
<proteinExistence type="predicted"/>
<feature type="transmembrane region" description="Helical" evidence="2">
    <location>
        <begin position="130"/>
        <end position="150"/>
    </location>
</feature>
<feature type="transmembrane region" description="Helical" evidence="2">
    <location>
        <begin position="92"/>
        <end position="110"/>
    </location>
</feature>
<organism evidence="3">
    <name type="scientific">Hemiselmis andersenii</name>
    <name type="common">Cryptophyte alga</name>
    <dbReference type="NCBI Taxonomy" id="464988"/>
    <lineage>
        <taxon>Eukaryota</taxon>
        <taxon>Cryptophyceae</taxon>
        <taxon>Cryptomonadales</taxon>
        <taxon>Hemiselmidaceae</taxon>
        <taxon>Hemiselmis</taxon>
    </lineage>
</organism>
<evidence type="ECO:0000256" key="1">
    <source>
        <dbReference type="SAM" id="MobiDB-lite"/>
    </source>
</evidence>
<evidence type="ECO:0000256" key="2">
    <source>
        <dbReference type="SAM" id="Phobius"/>
    </source>
</evidence>
<feature type="transmembrane region" description="Helical" evidence="2">
    <location>
        <begin position="157"/>
        <end position="176"/>
    </location>
</feature>
<keyword evidence="2" id="KW-0812">Transmembrane</keyword>
<name>A0A6T8J476_HEMAN</name>
<keyword evidence="2" id="KW-1133">Transmembrane helix</keyword>